<evidence type="ECO:0000313" key="2">
    <source>
        <dbReference type="Proteomes" id="UP000230052"/>
    </source>
</evidence>
<organism evidence="1 2">
    <name type="scientific">Candidatus Aquitaenariimonas noxiae</name>
    <dbReference type="NCBI Taxonomy" id="1974741"/>
    <lineage>
        <taxon>Bacteria</taxon>
        <taxon>Pseudomonadati</taxon>
        <taxon>Candidatus Omnitrophota</taxon>
        <taxon>Candidatus Aquitaenariimonas</taxon>
    </lineage>
</organism>
<evidence type="ECO:0008006" key="3">
    <source>
        <dbReference type="Google" id="ProtNLM"/>
    </source>
</evidence>
<reference evidence="1 2" key="1">
    <citation type="submission" date="2017-09" db="EMBL/GenBank/DDBJ databases">
        <title>Depth-based differentiation of microbial function through sediment-hosted aquifers and enrichment of novel symbionts in the deep terrestrial subsurface.</title>
        <authorList>
            <person name="Probst A.J."/>
            <person name="Ladd B."/>
            <person name="Jarett J.K."/>
            <person name="Geller-Mcgrath D.E."/>
            <person name="Sieber C.M."/>
            <person name="Emerson J.B."/>
            <person name="Anantharaman K."/>
            <person name="Thomas B.C."/>
            <person name="Malmstrom R."/>
            <person name="Stieglmeier M."/>
            <person name="Klingl A."/>
            <person name="Woyke T."/>
            <person name="Ryan C.M."/>
            <person name="Banfield J.F."/>
        </authorList>
    </citation>
    <scope>NUCLEOTIDE SEQUENCE [LARGE SCALE GENOMIC DNA]</scope>
    <source>
        <strain evidence="1">CG07_land_8_20_14_0_80_42_15</strain>
    </source>
</reference>
<evidence type="ECO:0000313" key="1">
    <source>
        <dbReference type="EMBL" id="PIU42132.1"/>
    </source>
</evidence>
<accession>A0A2J0KUF6</accession>
<name>A0A2J0KUF6_9BACT</name>
<dbReference type="EMBL" id="PEWV01000018">
    <property type="protein sequence ID" value="PIU42132.1"/>
    <property type="molecule type" value="Genomic_DNA"/>
</dbReference>
<dbReference type="Proteomes" id="UP000230052">
    <property type="component" value="Unassembled WGS sequence"/>
</dbReference>
<dbReference type="AlphaFoldDB" id="A0A2J0KUF6"/>
<comment type="caution">
    <text evidence="1">The sequence shown here is derived from an EMBL/GenBank/DDBJ whole genome shotgun (WGS) entry which is preliminary data.</text>
</comment>
<gene>
    <name evidence="1" type="ORF">COS99_01915</name>
</gene>
<proteinExistence type="predicted"/>
<sequence>MLRDFKIFFEKSLSQTFSGKVYIGDIKGGVFYPIVFSDIAIYASSDEKYKLFESKEVRINYSLVDLVFNRKKEIFKVALISPKFYILPGEVYKDSSFIDKSIIAAQEMKRMLFDIIDGSVIQYEAKEPFITGARVSGTLLDDSVNLKNAALNVYGVPLEITGEAKSLYSDSPVFDVNMKLENSYAEVITHISGPFNRLSAKGNFKTASGIETNFSGSCEFNNGNFNLRDIALGDAVKIEEGKIDLSKKEFQFKILSQWGESGEIVLGGVFSSWPKLSLYTELKHWHMGGLDIATNITMNAELDNSKTKIPILTGVINTEKTIINYKPCKELSLQFALRKKVFEILGLKWGKSFRLVGKIELIEPHNIELVALLDGTKLDELVSYIGENIASVISGTVNGKLEVEGPLANPTSKGHITARVGKIGDIYYENAVIHLLGKGPMITIGDSRIYKETGYLLLGGELDLRKLGKRNIFEDMVVKTDDQTIVWEGWDITREPAGDQVSLKKKVNEDVEVGFKAPLAEGDRDWQESNNKGEIELQYKIKGNQNLKMQLKGEEEFLGVERKIKF</sequence>
<protein>
    <recommendedName>
        <fullName evidence="3">AsmA-like C-terminal domain-containing protein</fullName>
    </recommendedName>
</protein>